<dbReference type="CDD" id="cd03392">
    <property type="entry name" value="PAP2_like_2"/>
    <property type="match status" value="1"/>
</dbReference>
<dbReference type="SMART" id="SM00014">
    <property type="entry name" value="acidPPc"/>
    <property type="match status" value="1"/>
</dbReference>
<evidence type="ECO:0000313" key="4">
    <source>
        <dbReference type="Proteomes" id="UP000626148"/>
    </source>
</evidence>
<dbReference type="AlphaFoldDB" id="A0A918NE43"/>
<dbReference type="Gene3D" id="1.20.144.10">
    <property type="entry name" value="Phosphatidic acid phosphatase type 2/haloperoxidase"/>
    <property type="match status" value="1"/>
</dbReference>
<dbReference type="SUPFAM" id="SSF51695">
    <property type="entry name" value="PLC-like phosphodiesterases"/>
    <property type="match status" value="1"/>
</dbReference>
<dbReference type="PROSITE" id="PS51704">
    <property type="entry name" value="GP_PDE"/>
    <property type="match status" value="1"/>
</dbReference>
<proteinExistence type="predicted"/>
<evidence type="ECO:0000313" key="3">
    <source>
        <dbReference type="EMBL" id="GGX65841.1"/>
    </source>
</evidence>
<evidence type="ECO:0000259" key="2">
    <source>
        <dbReference type="PROSITE" id="PS51704"/>
    </source>
</evidence>
<keyword evidence="1" id="KW-1133">Transmembrane helix</keyword>
<feature type="transmembrane region" description="Helical" evidence="1">
    <location>
        <begin position="434"/>
        <end position="452"/>
    </location>
</feature>
<dbReference type="SUPFAM" id="SSF48317">
    <property type="entry name" value="Acid phosphatase/Vanadium-dependent haloperoxidase"/>
    <property type="match status" value="1"/>
</dbReference>
<feature type="domain" description="GP-PDE" evidence="2">
    <location>
        <begin position="42"/>
        <end position="301"/>
    </location>
</feature>
<accession>A0A918NE43</accession>
<feature type="transmembrane region" description="Helical" evidence="1">
    <location>
        <begin position="535"/>
        <end position="560"/>
    </location>
</feature>
<sequence length="642" mass="69386">MKHPSLPGGVSARWLILATLFLAIIVACFRQAPAPESPDDTVDIIAHGGAQGHAPANTLAAFDLALNQGATVLEMDVQQTADDHLVVIHDDTLDRTTDGTGAIAETTLAELKALDAGWAFEDDSGGFPYRGRGVAIPTLAEVFERYPDTPMIIELKTEGGTDIIQPVIDLVKAFEREDDVVLASFSEAFLQPVREQLPTVRTNMPESESTDFFIRQLLGIHPWWQPPGDLLQVPATHTLKLGPITLEDMTVPTPGFVRAAHRLGLDVQVWTINDPDLMHALLDAGVDGLITDYPDRARAVIAEREASRLAVRGPDVLAHYDDQLARAEHLQEDQGWLTPLMQAVTFLGDEEFYLIAFPILYWTFSRHLGIRIGLMLLLTAGLNSVLKLVLATPRPLFLKPELGLVHESSFGVPSGHSQNAAAIWGTTAVLLRRWWLALPLVGLIGLIGWSRIHLGAHFLEDILSGWAIGALLVLGFVLLSPRIEAWWSRQSPAQRILTTVTVSWALIAAAALLVGRLQGWSPLWPGLPDPEIVVALSHTVSPAGTLAGLGVGLVLLQSVGGFTTAGSWTHRLARLGIGFAGVLAFWLGLGAVFPGGEAPLDLTLRYLRYALVGAWVVGIAPILFVRLGLSQPDNPRTTAALG</sequence>
<keyword evidence="4" id="KW-1185">Reference proteome</keyword>
<feature type="transmembrane region" description="Helical" evidence="1">
    <location>
        <begin position="464"/>
        <end position="483"/>
    </location>
</feature>
<feature type="transmembrane region" description="Helical" evidence="1">
    <location>
        <begin position="495"/>
        <end position="515"/>
    </location>
</feature>
<dbReference type="RefSeq" id="WP_189611434.1">
    <property type="nucleotide sequence ID" value="NZ_BMXR01000010.1"/>
</dbReference>
<dbReference type="InterPro" id="IPR017946">
    <property type="entry name" value="PLC-like_Pdiesterase_TIM-brl"/>
</dbReference>
<keyword evidence="1" id="KW-0812">Transmembrane</keyword>
<dbReference type="PROSITE" id="PS51257">
    <property type="entry name" value="PROKAR_LIPOPROTEIN"/>
    <property type="match status" value="1"/>
</dbReference>
<gene>
    <name evidence="3" type="ORF">GCM10007392_36820</name>
</gene>
<feature type="transmembrane region" description="Helical" evidence="1">
    <location>
        <begin position="572"/>
        <end position="594"/>
    </location>
</feature>
<dbReference type="Pfam" id="PF03009">
    <property type="entry name" value="GDPD"/>
    <property type="match status" value="1"/>
</dbReference>
<dbReference type="GO" id="GO:0006629">
    <property type="term" value="P:lipid metabolic process"/>
    <property type="evidence" value="ECO:0007669"/>
    <property type="project" value="InterPro"/>
</dbReference>
<dbReference type="PANTHER" id="PTHR46211:SF1">
    <property type="entry name" value="GLYCEROPHOSPHODIESTER PHOSPHODIESTERASE, CYTOPLASMIC"/>
    <property type="match status" value="1"/>
</dbReference>
<reference evidence="3" key="2">
    <citation type="submission" date="2020-09" db="EMBL/GenBank/DDBJ databases">
        <authorList>
            <person name="Sun Q."/>
            <person name="Kim S."/>
        </authorList>
    </citation>
    <scope>NUCLEOTIDE SEQUENCE</scope>
    <source>
        <strain evidence="3">KCTC 22169</strain>
    </source>
</reference>
<dbReference type="Gene3D" id="3.20.20.190">
    <property type="entry name" value="Phosphatidylinositol (PI) phosphodiesterase"/>
    <property type="match status" value="1"/>
</dbReference>
<dbReference type="GO" id="GO:0008081">
    <property type="term" value="F:phosphoric diester hydrolase activity"/>
    <property type="evidence" value="ECO:0007669"/>
    <property type="project" value="InterPro"/>
</dbReference>
<comment type="caution">
    <text evidence="3">The sequence shown here is derived from an EMBL/GenBank/DDBJ whole genome shotgun (WGS) entry which is preliminary data.</text>
</comment>
<evidence type="ECO:0000256" key="1">
    <source>
        <dbReference type="SAM" id="Phobius"/>
    </source>
</evidence>
<dbReference type="InterPro" id="IPR030395">
    <property type="entry name" value="GP_PDE_dom"/>
</dbReference>
<keyword evidence="1" id="KW-0472">Membrane</keyword>
<protein>
    <recommendedName>
        <fullName evidence="2">GP-PDE domain-containing protein</fullName>
    </recommendedName>
</protein>
<organism evidence="3 4">
    <name type="scientific">Saccharospirillum salsuginis</name>
    <dbReference type="NCBI Taxonomy" id="418750"/>
    <lineage>
        <taxon>Bacteria</taxon>
        <taxon>Pseudomonadati</taxon>
        <taxon>Pseudomonadota</taxon>
        <taxon>Gammaproteobacteria</taxon>
        <taxon>Oceanospirillales</taxon>
        <taxon>Saccharospirillaceae</taxon>
        <taxon>Saccharospirillum</taxon>
    </lineage>
</organism>
<dbReference type="PANTHER" id="PTHR46211">
    <property type="entry name" value="GLYCEROPHOSPHORYL DIESTER PHOSPHODIESTERASE"/>
    <property type="match status" value="1"/>
</dbReference>
<dbReference type="Proteomes" id="UP000626148">
    <property type="component" value="Unassembled WGS sequence"/>
</dbReference>
<dbReference type="InterPro" id="IPR000326">
    <property type="entry name" value="PAP2/HPO"/>
</dbReference>
<dbReference type="EMBL" id="BMXR01000010">
    <property type="protein sequence ID" value="GGX65841.1"/>
    <property type="molecule type" value="Genomic_DNA"/>
</dbReference>
<name>A0A918NE43_9GAMM</name>
<dbReference type="InterPro" id="IPR036938">
    <property type="entry name" value="PAP2/HPO_sf"/>
</dbReference>
<dbReference type="Pfam" id="PF01569">
    <property type="entry name" value="PAP2"/>
    <property type="match status" value="1"/>
</dbReference>
<reference evidence="3" key="1">
    <citation type="journal article" date="2014" name="Int. J. Syst. Evol. Microbiol.">
        <title>Complete genome sequence of Corynebacterium casei LMG S-19264T (=DSM 44701T), isolated from a smear-ripened cheese.</title>
        <authorList>
            <consortium name="US DOE Joint Genome Institute (JGI-PGF)"/>
            <person name="Walter F."/>
            <person name="Albersmeier A."/>
            <person name="Kalinowski J."/>
            <person name="Ruckert C."/>
        </authorList>
    </citation>
    <scope>NUCLEOTIDE SEQUENCE</scope>
    <source>
        <strain evidence="3">KCTC 22169</strain>
    </source>
</reference>
<feature type="transmembrane region" description="Helical" evidence="1">
    <location>
        <begin position="606"/>
        <end position="629"/>
    </location>
</feature>
<dbReference type="CDD" id="cd08561">
    <property type="entry name" value="GDPD_cytoplasmic_ScUgpQ2_like"/>
    <property type="match status" value="1"/>
</dbReference>